<feature type="domain" description="Creatinase N-terminal" evidence="2">
    <location>
        <begin position="20"/>
        <end position="141"/>
    </location>
</feature>
<sequence>MTNRLSGFTADELSRRSKVAADAVSEAGLDGLLILQDCDIYYFTSTAQSGALFISGNGEGVFYVIRDFERARAESRFPNIVPLRGLKLLPDALREGGFENLKRIGLEFDVLPVKNYLYLKKLFPKMEFADASSIIRKIRSVKSPVERELMVKAGEMHTEMFNALPSLFTPGAREIDIAAGIEAFFRKSGHQGIIRMRGFNQKLFYGVALSGTSGAVTSTLDGPVSGPGLSPSFPQGASAKVIGKNEAILVDMVSAYEGYVADGARTLYIESLPEKAREAHDCSLMVEKRIVSLARPGAVTGEIYEEAKRMADDSGFGENFMGLPGKNVPFVAHGIGLELDELPVISRGGKDILEVGNVIALEPKFVFDDIGAVGVENSYFIGPDGPELLTKAPISPIKVDIRVEP</sequence>
<dbReference type="Pfam" id="PF01321">
    <property type="entry name" value="Creatinase_N"/>
    <property type="match status" value="1"/>
</dbReference>
<keyword evidence="3" id="KW-0645">Protease</keyword>
<dbReference type="SUPFAM" id="SSF53092">
    <property type="entry name" value="Creatinase/prolidase N-terminal domain"/>
    <property type="match status" value="1"/>
</dbReference>
<dbReference type="InterPro" id="IPR000994">
    <property type="entry name" value="Pept_M24"/>
</dbReference>
<feature type="domain" description="Peptidase M24" evidence="1">
    <location>
        <begin position="148"/>
        <end position="381"/>
    </location>
</feature>
<dbReference type="InterPro" id="IPR036005">
    <property type="entry name" value="Creatinase/aminopeptidase-like"/>
</dbReference>
<dbReference type="InterPro" id="IPR029149">
    <property type="entry name" value="Creatin/AminoP/Spt16_N"/>
</dbReference>
<organism evidence="3 4">
    <name type="scientific">Candidatus Zymogenus saltonus</name>
    <dbReference type="NCBI Taxonomy" id="2844893"/>
    <lineage>
        <taxon>Bacteria</taxon>
        <taxon>Deltaproteobacteria</taxon>
        <taxon>Candidatus Zymogenia</taxon>
        <taxon>Candidatus Zymogeniales</taxon>
        <taxon>Candidatus Zymogenaceae</taxon>
        <taxon>Candidatus Zymogenus</taxon>
    </lineage>
</organism>
<evidence type="ECO:0000313" key="3">
    <source>
        <dbReference type="EMBL" id="MBN1573082.1"/>
    </source>
</evidence>
<dbReference type="PANTHER" id="PTHR46112:SF2">
    <property type="entry name" value="XAA-PRO AMINOPEPTIDASE P-RELATED"/>
    <property type="match status" value="1"/>
</dbReference>
<evidence type="ECO:0000259" key="2">
    <source>
        <dbReference type="Pfam" id="PF01321"/>
    </source>
</evidence>
<name>A0A9D8KEP3_9DELT</name>
<keyword evidence="3" id="KW-0031">Aminopeptidase</keyword>
<dbReference type="PANTHER" id="PTHR46112">
    <property type="entry name" value="AMINOPEPTIDASE"/>
    <property type="match status" value="1"/>
</dbReference>
<accession>A0A9D8KEP3</accession>
<dbReference type="GO" id="GO:0004177">
    <property type="term" value="F:aminopeptidase activity"/>
    <property type="evidence" value="ECO:0007669"/>
    <property type="project" value="UniProtKB-KW"/>
</dbReference>
<proteinExistence type="predicted"/>
<reference evidence="3" key="2">
    <citation type="submission" date="2021-01" db="EMBL/GenBank/DDBJ databases">
        <authorList>
            <person name="Hahn C.R."/>
            <person name="Youssef N.H."/>
            <person name="Elshahed M."/>
        </authorList>
    </citation>
    <scope>NUCLEOTIDE SEQUENCE</scope>
    <source>
        <strain evidence="3">Zod_Metabat.24</strain>
    </source>
</reference>
<dbReference type="CDD" id="cd01066">
    <property type="entry name" value="APP_MetAP"/>
    <property type="match status" value="1"/>
</dbReference>
<dbReference type="InterPro" id="IPR050659">
    <property type="entry name" value="Peptidase_M24B"/>
</dbReference>
<dbReference type="AlphaFoldDB" id="A0A9D8KEP3"/>
<dbReference type="SUPFAM" id="SSF55920">
    <property type="entry name" value="Creatinase/aminopeptidase"/>
    <property type="match status" value="1"/>
</dbReference>
<keyword evidence="3" id="KW-0378">Hydrolase</keyword>
<dbReference type="Gene3D" id="3.90.230.10">
    <property type="entry name" value="Creatinase/methionine aminopeptidase superfamily"/>
    <property type="match status" value="1"/>
</dbReference>
<reference evidence="3" key="1">
    <citation type="journal article" date="2021" name="Environ. Microbiol.">
        <title>Genomic characterization of three novel Desulfobacterota classes expand the metabolic and phylogenetic diversity of the phylum.</title>
        <authorList>
            <person name="Murphy C.L."/>
            <person name="Biggerstaff J."/>
            <person name="Eichhorn A."/>
            <person name="Ewing E."/>
            <person name="Shahan R."/>
            <person name="Soriano D."/>
            <person name="Stewart S."/>
            <person name="VanMol K."/>
            <person name="Walker R."/>
            <person name="Walters P."/>
            <person name="Elshahed M.S."/>
            <person name="Youssef N.H."/>
        </authorList>
    </citation>
    <scope>NUCLEOTIDE SEQUENCE</scope>
    <source>
        <strain evidence="3">Zod_Metabat.24</strain>
    </source>
</reference>
<dbReference type="EMBL" id="JAFGIX010000038">
    <property type="protein sequence ID" value="MBN1573082.1"/>
    <property type="molecule type" value="Genomic_DNA"/>
</dbReference>
<protein>
    <submittedName>
        <fullName evidence="3">Aminopeptidase P family protein</fullName>
    </submittedName>
</protein>
<evidence type="ECO:0000313" key="4">
    <source>
        <dbReference type="Proteomes" id="UP000809273"/>
    </source>
</evidence>
<dbReference type="InterPro" id="IPR000587">
    <property type="entry name" value="Creatinase_N"/>
</dbReference>
<dbReference type="Proteomes" id="UP000809273">
    <property type="component" value="Unassembled WGS sequence"/>
</dbReference>
<gene>
    <name evidence="3" type="ORF">JW984_07800</name>
</gene>
<comment type="caution">
    <text evidence="3">The sequence shown here is derived from an EMBL/GenBank/DDBJ whole genome shotgun (WGS) entry which is preliminary data.</text>
</comment>
<evidence type="ECO:0000259" key="1">
    <source>
        <dbReference type="Pfam" id="PF00557"/>
    </source>
</evidence>
<dbReference type="Pfam" id="PF00557">
    <property type="entry name" value="Peptidase_M24"/>
    <property type="match status" value="1"/>
</dbReference>
<dbReference type="Gene3D" id="3.40.350.10">
    <property type="entry name" value="Creatinase/prolidase N-terminal domain"/>
    <property type="match status" value="1"/>
</dbReference>